<feature type="transmembrane region" description="Helical" evidence="8">
    <location>
        <begin position="63"/>
        <end position="83"/>
    </location>
</feature>
<evidence type="ECO:0000256" key="1">
    <source>
        <dbReference type="ARBA" id="ARBA00004429"/>
    </source>
</evidence>
<sequence length="560" mass="58018">MKSSGTLSPERLLGLGTTAVLLGIVVAPLARLAQQALTPSGGAPTLWHTLSAPVTLNATLNSLVVSAGGTAVAVILGTFYALLLGLTDIRARRALVFLLLLPLMIPPQITALSWSQLMGPSSVLLKTLGLAPPPGSPNPIYSAWGIALLLGLQQTPLVFLALRAGVATLPRDLFEAARCAGADSGRRFVDILLPLSMPGILAGAALSFVSCLDNFGIPALLGAPIGYNVLSTLIYQRLSSFGTSVLTQVAQLSLLAAGLALVGLGAQGLLQRRWRRRLNASSPPLRIVLGQRRLPLEALAWGLLGSLLGVPTLALLAASMVSAYGLPLDAHTITLTHYGTLLADAMIRAAVGHSVLLASLAALIAGLIALPIAYLTAWEKSHLTRILAGLSDLPFALPGAIVAVAAILLLLKPLPLLGFSLYGTLWIILYAYLLRFLTLAIKPVVSGLAQADPALNEAARACGAGLGMRLRTIVWPLASPLLLGSAIMIFLMAINELTVSALLWSSGSETLGVMIYNLEDGGSTGAAAALSIATLAGILLLLAALQALARRLPVGSLPWS</sequence>
<dbReference type="Gene3D" id="1.10.3720.10">
    <property type="entry name" value="MetI-like"/>
    <property type="match status" value="2"/>
</dbReference>
<feature type="transmembrane region" description="Helical" evidence="8">
    <location>
        <begin position="346"/>
        <end position="374"/>
    </location>
</feature>
<evidence type="ECO:0000259" key="9">
    <source>
        <dbReference type="PROSITE" id="PS50928"/>
    </source>
</evidence>
<evidence type="ECO:0000256" key="6">
    <source>
        <dbReference type="ARBA" id="ARBA00022989"/>
    </source>
</evidence>
<dbReference type="PROSITE" id="PS50928">
    <property type="entry name" value="ABC_TM1"/>
    <property type="match status" value="2"/>
</dbReference>
<feature type="transmembrane region" description="Helical" evidence="8">
    <location>
        <begin position="12"/>
        <end position="30"/>
    </location>
</feature>
<evidence type="ECO:0000313" key="10">
    <source>
        <dbReference type="EMBL" id="APZ43046.1"/>
    </source>
</evidence>
<dbReference type="KEGG" id="afy:BW247_08025"/>
<evidence type="ECO:0000313" key="11">
    <source>
        <dbReference type="Proteomes" id="UP000243807"/>
    </source>
</evidence>
<dbReference type="InterPro" id="IPR000515">
    <property type="entry name" value="MetI-like"/>
</dbReference>
<keyword evidence="5 8" id="KW-0812">Transmembrane</keyword>
<feature type="transmembrane region" description="Helical" evidence="8">
    <location>
        <begin position="481"/>
        <end position="504"/>
    </location>
</feature>
<keyword evidence="3" id="KW-1003">Cell membrane</keyword>
<feature type="transmembrane region" description="Helical" evidence="8">
    <location>
        <begin position="416"/>
        <end position="434"/>
    </location>
</feature>
<evidence type="ECO:0000256" key="3">
    <source>
        <dbReference type="ARBA" id="ARBA00022475"/>
    </source>
</evidence>
<feature type="transmembrane region" description="Helical" evidence="8">
    <location>
        <begin position="95"/>
        <end position="114"/>
    </location>
</feature>
<dbReference type="GO" id="GO:0055085">
    <property type="term" value="P:transmembrane transport"/>
    <property type="evidence" value="ECO:0007669"/>
    <property type="project" value="InterPro"/>
</dbReference>
<dbReference type="InterPro" id="IPR035906">
    <property type="entry name" value="MetI-like_sf"/>
</dbReference>
<dbReference type="Proteomes" id="UP000243807">
    <property type="component" value="Chromosome"/>
</dbReference>
<dbReference type="OrthoDB" id="9790211at2"/>
<dbReference type="GO" id="GO:0005886">
    <property type="term" value="C:plasma membrane"/>
    <property type="evidence" value="ECO:0007669"/>
    <property type="project" value="UniProtKB-SubCell"/>
</dbReference>
<feature type="domain" description="ABC transmembrane type-1" evidence="9">
    <location>
        <begin position="59"/>
        <end position="265"/>
    </location>
</feature>
<comment type="similarity">
    <text evidence="8">Belongs to the binding-protein-dependent transport system permease family.</text>
</comment>
<dbReference type="AlphaFoldDB" id="A0A1P8UGS4"/>
<evidence type="ECO:0000256" key="7">
    <source>
        <dbReference type="ARBA" id="ARBA00023136"/>
    </source>
</evidence>
<keyword evidence="2 8" id="KW-0813">Transport</keyword>
<feature type="transmembrane region" description="Helical" evidence="8">
    <location>
        <begin position="140"/>
        <end position="162"/>
    </location>
</feature>
<dbReference type="Pfam" id="PF00528">
    <property type="entry name" value="BPD_transp_1"/>
    <property type="match status" value="2"/>
</dbReference>
<keyword evidence="6 8" id="KW-1133">Transmembrane helix</keyword>
<keyword evidence="11" id="KW-1185">Reference proteome</keyword>
<dbReference type="PANTHER" id="PTHR43357">
    <property type="entry name" value="INNER MEMBRANE ABC TRANSPORTER PERMEASE PROTEIN YDCV"/>
    <property type="match status" value="1"/>
</dbReference>
<evidence type="ECO:0000256" key="8">
    <source>
        <dbReference type="RuleBase" id="RU363032"/>
    </source>
</evidence>
<dbReference type="STRING" id="1765967.BW247_08025"/>
<evidence type="ECO:0000256" key="5">
    <source>
        <dbReference type="ARBA" id="ARBA00022692"/>
    </source>
</evidence>
<gene>
    <name evidence="10" type="ORF">BW247_08025</name>
</gene>
<dbReference type="SUPFAM" id="SSF161098">
    <property type="entry name" value="MetI-like"/>
    <property type="match status" value="2"/>
</dbReference>
<feature type="transmembrane region" description="Helical" evidence="8">
    <location>
        <begin position="386"/>
        <end position="410"/>
    </location>
</feature>
<feature type="transmembrane region" description="Helical" evidence="8">
    <location>
        <begin position="524"/>
        <end position="545"/>
    </location>
</feature>
<dbReference type="PANTHER" id="PTHR43357:SF3">
    <property type="entry name" value="FE(3+)-TRANSPORT SYSTEM PERMEASE PROTEIN FBPB 2"/>
    <property type="match status" value="1"/>
</dbReference>
<dbReference type="CDD" id="cd06261">
    <property type="entry name" value="TM_PBP2"/>
    <property type="match status" value="2"/>
</dbReference>
<proteinExistence type="inferred from homology"/>
<accession>A0A1P8UGS4</accession>
<organism evidence="10 11">
    <name type="scientific">Acidihalobacter ferrooxydans</name>
    <dbReference type="NCBI Taxonomy" id="1765967"/>
    <lineage>
        <taxon>Bacteria</taxon>
        <taxon>Pseudomonadati</taxon>
        <taxon>Pseudomonadota</taxon>
        <taxon>Gammaproteobacteria</taxon>
        <taxon>Chromatiales</taxon>
        <taxon>Ectothiorhodospiraceae</taxon>
        <taxon>Acidihalobacter</taxon>
    </lineage>
</organism>
<dbReference type="EMBL" id="CP019434">
    <property type="protein sequence ID" value="APZ43046.1"/>
    <property type="molecule type" value="Genomic_DNA"/>
</dbReference>
<reference evidence="10 11" key="1">
    <citation type="submission" date="2017-01" db="EMBL/GenBank/DDBJ databases">
        <title>Draft sequence of Acidihalobacter ferrooxidans strain DSM 14175 (strain V8).</title>
        <authorList>
            <person name="Khaleque H.N."/>
            <person name="Ramsay J.P."/>
            <person name="Murphy R.J.T."/>
            <person name="Kaksonen A.H."/>
            <person name="Boxall N.J."/>
            <person name="Watkin E.L.J."/>
        </authorList>
    </citation>
    <scope>NUCLEOTIDE SEQUENCE [LARGE SCALE GENOMIC DNA]</scope>
    <source>
        <strain evidence="10 11">V8</strain>
    </source>
</reference>
<feature type="domain" description="ABC transmembrane type-1" evidence="9">
    <location>
        <begin position="351"/>
        <end position="543"/>
    </location>
</feature>
<dbReference type="RefSeq" id="WP_076836694.1">
    <property type="nucleotide sequence ID" value="NZ_CP019434.1"/>
</dbReference>
<keyword evidence="4" id="KW-0997">Cell inner membrane</keyword>
<feature type="transmembrane region" description="Helical" evidence="8">
    <location>
        <begin position="188"/>
        <end position="209"/>
    </location>
</feature>
<name>A0A1P8UGS4_9GAMM</name>
<keyword evidence="7 8" id="KW-0472">Membrane</keyword>
<evidence type="ECO:0000256" key="2">
    <source>
        <dbReference type="ARBA" id="ARBA00022448"/>
    </source>
</evidence>
<protein>
    <recommendedName>
        <fullName evidence="9">ABC transmembrane type-1 domain-containing protein</fullName>
    </recommendedName>
</protein>
<comment type="subcellular location">
    <subcellularLocation>
        <location evidence="1">Cell inner membrane</location>
        <topology evidence="1">Multi-pass membrane protein</topology>
    </subcellularLocation>
    <subcellularLocation>
        <location evidence="8">Cell membrane</location>
        <topology evidence="8">Multi-pass membrane protein</topology>
    </subcellularLocation>
</comment>
<feature type="transmembrane region" description="Helical" evidence="8">
    <location>
        <begin position="299"/>
        <end position="326"/>
    </location>
</feature>
<feature type="transmembrane region" description="Helical" evidence="8">
    <location>
        <begin position="249"/>
        <end position="270"/>
    </location>
</feature>
<evidence type="ECO:0000256" key="4">
    <source>
        <dbReference type="ARBA" id="ARBA00022519"/>
    </source>
</evidence>